<dbReference type="Gene3D" id="3.30.1150.10">
    <property type="match status" value="1"/>
</dbReference>
<comment type="similarity">
    <text evidence="2">Belongs to the TonB family.</text>
</comment>
<accession>A0A1M7ZT79</accession>
<keyword evidence="3" id="KW-0813">Transport</keyword>
<keyword evidence="4" id="KW-1003">Cell membrane</keyword>
<evidence type="ECO:0000256" key="8">
    <source>
        <dbReference type="ARBA" id="ARBA00022989"/>
    </source>
</evidence>
<evidence type="ECO:0000313" key="12">
    <source>
        <dbReference type="EMBL" id="SHO72086.1"/>
    </source>
</evidence>
<evidence type="ECO:0000256" key="5">
    <source>
        <dbReference type="ARBA" id="ARBA00022519"/>
    </source>
</evidence>
<dbReference type="InterPro" id="IPR037682">
    <property type="entry name" value="TonB_C"/>
</dbReference>
<evidence type="ECO:0000256" key="7">
    <source>
        <dbReference type="ARBA" id="ARBA00022927"/>
    </source>
</evidence>
<dbReference type="Proteomes" id="UP000184611">
    <property type="component" value="Unassembled WGS sequence"/>
</dbReference>
<dbReference type="SUPFAM" id="SSF74653">
    <property type="entry name" value="TolA/TonB C-terminal domain"/>
    <property type="match status" value="1"/>
</dbReference>
<keyword evidence="9 10" id="KW-0472">Membrane</keyword>
<proteinExistence type="inferred from homology"/>
<keyword evidence="13" id="KW-1185">Reference proteome</keyword>
<organism evidence="12 13">
    <name type="scientific">Flavobacterium cucumis</name>
    <dbReference type="NCBI Taxonomy" id="416016"/>
    <lineage>
        <taxon>Bacteria</taxon>
        <taxon>Pseudomonadati</taxon>
        <taxon>Bacteroidota</taxon>
        <taxon>Flavobacteriia</taxon>
        <taxon>Flavobacteriales</taxon>
        <taxon>Flavobacteriaceae</taxon>
        <taxon>Flavobacterium</taxon>
    </lineage>
</organism>
<dbReference type="GO" id="GO:0031992">
    <property type="term" value="F:energy transducer activity"/>
    <property type="evidence" value="ECO:0007669"/>
    <property type="project" value="TreeGrafter"/>
</dbReference>
<protein>
    <submittedName>
        <fullName evidence="12">TonB family C-terminal domain-containing protein</fullName>
    </submittedName>
</protein>
<feature type="transmembrane region" description="Helical" evidence="10">
    <location>
        <begin position="15"/>
        <end position="33"/>
    </location>
</feature>
<dbReference type="Pfam" id="PF03544">
    <property type="entry name" value="TonB_C"/>
    <property type="match status" value="1"/>
</dbReference>
<sequence length="251" mass="27951">MKPNVDFPKKARNSFIYFQLGLIATMVVVLFVLEFDFKTTKQKIVVDTPDEFEINEPSLYSIISEVKTVVPVKTSNHVPISVFNDVIKPVDVEVPKEIEVAPLATPDKVAFLDEQSQAIPSDNGASSVTKPAEITAFTVESLPMFPACRGISRAEQKACFDEQLAKFVSRYLVYPEEDLENGKQGVAQVEFIIDENGVVSNVVALNNKRATLEMQKAAERAIKRLPKLIPARHGDKAVRIKYTIPVGFRLN</sequence>
<keyword evidence="7" id="KW-0653">Protein transport</keyword>
<dbReference type="EMBL" id="FRYK01000001">
    <property type="protein sequence ID" value="SHO72086.1"/>
    <property type="molecule type" value="Genomic_DNA"/>
</dbReference>
<evidence type="ECO:0000256" key="1">
    <source>
        <dbReference type="ARBA" id="ARBA00004383"/>
    </source>
</evidence>
<evidence type="ECO:0000256" key="6">
    <source>
        <dbReference type="ARBA" id="ARBA00022692"/>
    </source>
</evidence>
<dbReference type="RefSeq" id="WP_073580913.1">
    <property type="nucleotide sequence ID" value="NZ_CBCSEA010000001.1"/>
</dbReference>
<keyword evidence="8 10" id="KW-1133">Transmembrane helix</keyword>
<comment type="subcellular location">
    <subcellularLocation>
        <location evidence="1">Cell inner membrane</location>
        <topology evidence="1">Single-pass membrane protein</topology>
        <orientation evidence="1">Periplasmic side</orientation>
    </subcellularLocation>
</comment>
<dbReference type="AlphaFoldDB" id="A0A1M7ZT79"/>
<name>A0A1M7ZT79_9FLAO</name>
<dbReference type="OrthoDB" id="1522859at2"/>
<dbReference type="GO" id="GO:0015031">
    <property type="term" value="P:protein transport"/>
    <property type="evidence" value="ECO:0007669"/>
    <property type="project" value="UniProtKB-KW"/>
</dbReference>
<dbReference type="NCBIfam" id="TIGR01352">
    <property type="entry name" value="tonB_Cterm"/>
    <property type="match status" value="1"/>
</dbReference>
<keyword evidence="5" id="KW-0997">Cell inner membrane</keyword>
<evidence type="ECO:0000313" key="13">
    <source>
        <dbReference type="Proteomes" id="UP000184611"/>
    </source>
</evidence>
<evidence type="ECO:0000256" key="4">
    <source>
        <dbReference type="ARBA" id="ARBA00022475"/>
    </source>
</evidence>
<evidence type="ECO:0000256" key="2">
    <source>
        <dbReference type="ARBA" id="ARBA00006555"/>
    </source>
</evidence>
<feature type="domain" description="TonB C-terminal" evidence="11">
    <location>
        <begin position="159"/>
        <end position="251"/>
    </location>
</feature>
<dbReference type="PROSITE" id="PS52015">
    <property type="entry name" value="TONB_CTD"/>
    <property type="match status" value="1"/>
</dbReference>
<evidence type="ECO:0000256" key="9">
    <source>
        <dbReference type="ARBA" id="ARBA00023136"/>
    </source>
</evidence>
<dbReference type="GO" id="GO:0098797">
    <property type="term" value="C:plasma membrane protein complex"/>
    <property type="evidence" value="ECO:0007669"/>
    <property type="project" value="TreeGrafter"/>
</dbReference>
<dbReference type="PANTHER" id="PTHR33446">
    <property type="entry name" value="PROTEIN TONB-RELATED"/>
    <property type="match status" value="1"/>
</dbReference>
<dbReference type="STRING" id="416016.SAMN05443547_0411"/>
<dbReference type="InterPro" id="IPR051045">
    <property type="entry name" value="TonB-dependent_transducer"/>
</dbReference>
<evidence type="ECO:0000256" key="3">
    <source>
        <dbReference type="ARBA" id="ARBA00022448"/>
    </source>
</evidence>
<gene>
    <name evidence="12" type="ORF">SAMN05443547_0411</name>
</gene>
<reference evidence="13" key="1">
    <citation type="submission" date="2016-12" db="EMBL/GenBank/DDBJ databases">
        <authorList>
            <person name="Varghese N."/>
            <person name="Submissions S."/>
        </authorList>
    </citation>
    <scope>NUCLEOTIDE SEQUENCE [LARGE SCALE GENOMIC DNA]</scope>
    <source>
        <strain evidence="13">DSM 18830</strain>
    </source>
</reference>
<dbReference type="InterPro" id="IPR006260">
    <property type="entry name" value="TonB/TolA_C"/>
</dbReference>
<evidence type="ECO:0000259" key="11">
    <source>
        <dbReference type="PROSITE" id="PS52015"/>
    </source>
</evidence>
<dbReference type="GO" id="GO:0055085">
    <property type="term" value="P:transmembrane transport"/>
    <property type="evidence" value="ECO:0007669"/>
    <property type="project" value="InterPro"/>
</dbReference>
<evidence type="ECO:0000256" key="10">
    <source>
        <dbReference type="SAM" id="Phobius"/>
    </source>
</evidence>
<dbReference type="PANTHER" id="PTHR33446:SF2">
    <property type="entry name" value="PROTEIN TONB"/>
    <property type="match status" value="1"/>
</dbReference>
<keyword evidence="6 10" id="KW-0812">Transmembrane</keyword>